<dbReference type="InterPro" id="IPR042178">
    <property type="entry name" value="Serpin_sf_1"/>
</dbReference>
<dbReference type="SUPFAM" id="SSF56574">
    <property type="entry name" value="Serpins"/>
    <property type="match status" value="1"/>
</dbReference>
<proteinExistence type="inferred from homology"/>
<keyword evidence="11" id="KW-1185">Reference proteome</keyword>
<dbReference type="Gene3D" id="3.30.497.10">
    <property type="entry name" value="Antithrombin, subunit I, domain 2"/>
    <property type="match status" value="1"/>
</dbReference>
<dbReference type="Proteomes" id="UP001321473">
    <property type="component" value="Unassembled WGS sequence"/>
</dbReference>
<gene>
    <name evidence="10" type="ORF">V5799_030146</name>
</gene>
<dbReference type="AlphaFoldDB" id="A0AAQ4EP38"/>
<dbReference type="Pfam" id="PF00079">
    <property type="entry name" value="Serpin"/>
    <property type="match status" value="1"/>
</dbReference>
<evidence type="ECO:0000313" key="11">
    <source>
        <dbReference type="Proteomes" id="UP001321473"/>
    </source>
</evidence>
<keyword evidence="4" id="KW-0646">Protease inhibitor</keyword>
<dbReference type="InterPro" id="IPR000215">
    <property type="entry name" value="Serpin_fam"/>
</dbReference>
<evidence type="ECO:0000256" key="7">
    <source>
        <dbReference type="RuleBase" id="RU000411"/>
    </source>
</evidence>
<keyword evidence="6" id="KW-0325">Glycoprotein</keyword>
<feature type="region of interest" description="Disordered" evidence="8">
    <location>
        <begin position="472"/>
        <end position="506"/>
    </location>
</feature>
<keyword evidence="5" id="KW-0722">Serine protease inhibitor</keyword>
<evidence type="ECO:0000256" key="8">
    <source>
        <dbReference type="SAM" id="MobiDB-lite"/>
    </source>
</evidence>
<evidence type="ECO:0000256" key="6">
    <source>
        <dbReference type="ARBA" id="ARBA00023180"/>
    </source>
</evidence>
<protein>
    <recommendedName>
        <fullName evidence="9">Serpin domain-containing protein</fullName>
    </recommendedName>
</protein>
<comment type="caution">
    <text evidence="10">The sequence shown here is derived from an EMBL/GenBank/DDBJ whole genome shotgun (WGS) entry which is preliminary data.</text>
</comment>
<dbReference type="InterPro" id="IPR042185">
    <property type="entry name" value="Serpin_sf_2"/>
</dbReference>
<evidence type="ECO:0000259" key="9">
    <source>
        <dbReference type="SMART" id="SM00093"/>
    </source>
</evidence>
<sequence length="608" mass="68348">MPVQPEVQPENVQLAVNCCNSLGLDVYSRYTNAKPLENMFFSPFALAAGLSMTLAGARDATAEEIMRLMHIERGLFETQREMVDLIRYLRSDSGDAELRLATGAFVRQGFRPTDEYWATVRRVYGGTVHEVDFVEDSEMVRRQINSWVREHTDHQVKEILTPGSVTSATRLCIVNGVQFRAMWTDPFYETELRRHEFHASNDDEEGSEVEVEMVARIDEYGYIVDRNLCFTAVEVRHKGDKTSLVIVMPHQRHDFHVLEDRHHLKSLLDLPKRMTRTPDVELCLPRLKLDMGMRLESILYYMGLSDLFSERANLSGMFGEGVKMYTTEWIHHAVADMVNDPSKPRRYSFCTTGDATPPDITSRSVEDEMSPLPGALAPFLDEDVFPEAPSDDRAKSVLLRTAGIGALLAALVTLLIAAALTINLEESSVLPATSATPLLVEHVHQGGVKQASPLQPLKKPAEGRHTAIAHSTVKTRRAAHHERPMPTAQHRDKLASPKRRHQQNIRNRTSQLPQQCGRHFYTYCPRQKSKVFYSSSSHSCVFTSVDSAHVCNRGANRFSSLGSCLSSCVRAPKGRELDRCHENTLFTECARSGIQNLDKLTGSDLTKA</sequence>
<feature type="domain" description="Serpin" evidence="9">
    <location>
        <begin position="24"/>
        <end position="371"/>
    </location>
</feature>
<dbReference type="SMART" id="SM00093">
    <property type="entry name" value="SERPIN"/>
    <property type="match status" value="1"/>
</dbReference>
<reference evidence="10 11" key="1">
    <citation type="journal article" date="2023" name="Arcadia Sci">
        <title>De novo assembly of a long-read Amblyomma americanum tick genome.</title>
        <authorList>
            <person name="Chou S."/>
            <person name="Poskanzer K.E."/>
            <person name="Rollins M."/>
            <person name="Thuy-Boun P.S."/>
        </authorList>
    </citation>
    <scope>NUCLEOTIDE SEQUENCE [LARGE SCALE GENOMIC DNA]</scope>
    <source>
        <strain evidence="10">F_SG_1</strain>
        <tissue evidence="10">Salivary glands</tissue>
    </source>
</reference>
<dbReference type="InterPro" id="IPR023796">
    <property type="entry name" value="Serpin_dom"/>
</dbReference>
<organism evidence="10 11">
    <name type="scientific">Amblyomma americanum</name>
    <name type="common">Lone star tick</name>
    <dbReference type="NCBI Taxonomy" id="6943"/>
    <lineage>
        <taxon>Eukaryota</taxon>
        <taxon>Metazoa</taxon>
        <taxon>Ecdysozoa</taxon>
        <taxon>Arthropoda</taxon>
        <taxon>Chelicerata</taxon>
        <taxon>Arachnida</taxon>
        <taxon>Acari</taxon>
        <taxon>Parasitiformes</taxon>
        <taxon>Ixodida</taxon>
        <taxon>Ixodoidea</taxon>
        <taxon>Ixodidae</taxon>
        <taxon>Amblyomminae</taxon>
        <taxon>Amblyomma</taxon>
    </lineage>
</organism>
<evidence type="ECO:0000256" key="5">
    <source>
        <dbReference type="ARBA" id="ARBA00022900"/>
    </source>
</evidence>
<feature type="compositionally biased region" description="Basic and acidic residues" evidence="8">
    <location>
        <begin position="481"/>
        <end position="495"/>
    </location>
</feature>
<evidence type="ECO:0000256" key="4">
    <source>
        <dbReference type="ARBA" id="ARBA00022690"/>
    </source>
</evidence>
<keyword evidence="3" id="KW-0964">Secreted</keyword>
<dbReference type="CDD" id="cd00172">
    <property type="entry name" value="serpin"/>
    <property type="match status" value="1"/>
</dbReference>
<name>A0AAQ4EP38_AMBAM</name>
<dbReference type="InterPro" id="IPR036186">
    <property type="entry name" value="Serpin_sf"/>
</dbReference>
<dbReference type="GO" id="GO:0005615">
    <property type="term" value="C:extracellular space"/>
    <property type="evidence" value="ECO:0007669"/>
    <property type="project" value="InterPro"/>
</dbReference>
<evidence type="ECO:0000256" key="3">
    <source>
        <dbReference type="ARBA" id="ARBA00022525"/>
    </source>
</evidence>
<evidence type="ECO:0000313" key="10">
    <source>
        <dbReference type="EMBL" id="KAK8776509.1"/>
    </source>
</evidence>
<comment type="subcellular location">
    <subcellularLocation>
        <location evidence="1">Secreted</location>
    </subcellularLocation>
</comment>
<evidence type="ECO:0000256" key="1">
    <source>
        <dbReference type="ARBA" id="ARBA00004613"/>
    </source>
</evidence>
<dbReference type="EMBL" id="JARKHS020012865">
    <property type="protein sequence ID" value="KAK8776509.1"/>
    <property type="molecule type" value="Genomic_DNA"/>
</dbReference>
<dbReference type="Gene3D" id="2.30.39.10">
    <property type="entry name" value="Alpha-1-antitrypsin, domain 1"/>
    <property type="match status" value="1"/>
</dbReference>
<dbReference type="PANTHER" id="PTHR11461:SF211">
    <property type="entry name" value="GH10112P-RELATED"/>
    <property type="match status" value="1"/>
</dbReference>
<comment type="similarity">
    <text evidence="2 7">Belongs to the serpin family.</text>
</comment>
<dbReference type="PANTHER" id="PTHR11461">
    <property type="entry name" value="SERINE PROTEASE INHIBITOR, SERPIN"/>
    <property type="match status" value="1"/>
</dbReference>
<evidence type="ECO:0000256" key="2">
    <source>
        <dbReference type="ARBA" id="ARBA00009500"/>
    </source>
</evidence>
<dbReference type="GO" id="GO:0004867">
    <property type="term" value="F:serine-type endopeptidase inhibitor activity"/>
    <property type="evidence" value="ECO:0007669"/>
    <property type="project" value="UniProtKB-KW"/>
</dbReference>
<accession>A0AAQ4EP38</accession>